<dbReference type="GO" id="GO:0031966">
    <property type="term" value="C:mitochondrial membrane"/>
    <property type="evidence" value="ECO:0007669"/>
    <property type="project" value="TreeGrafter"/>
</dbReference>
<comment type="similarity">
    <text evidence="2">Belongs to the TMEM14 family.</text>
</comment>
<proteinExistence type="inferred from homology"/>
<keyword evidence="4" id="KW-1133">Transmembrane helix</keyword>
<dbReference type="OrthoDB" id="5620at2759"/>
<evidence type="ECO:0000256" key="3">
    <source>
        <dbReference type="ARBA" id="ARBA00022692"/>
    </source>
</evidence>
<sequence length="218" mass="24146">MALCHIAFNGNNPTRPSQPYPSQGWGGTSQALPITRNQHQDHLDLNIFATMQTSPDYLGLAYGCLVAMGGIMGFVKASSVPSLVAGTVSGGLIALGAHRYQQKGKPDLIFACLWLSFDNNSLEERKSCIKFYVADCSCGHGLVTKHKRLISSRRYRLLWQSDTVSSYLGNKFTLVEDTIQHFNLTLHGGFDDTKIGRTRVFRKKLNLEQIVNDALIQP</sequence>
<name>A0A2S4VC87_9BASI</name>
<evidence type="ECO:0000256" key="1">
    <source>
        <dbReference type="ARBA" id="ARBA00004370"/>
    </source>
</evidence>
<dbReference type="PANTHER" id="PTHR12668:SF43">
    <property type="entry name" value="TRANSMEMBRANE PROTEIN 14 HOMOLOG"/>
    <property type="match status" value="1"/>
</dbReference>
<gene>
    <name evidence="6" type="ORF">PSHT_10070</name>
</gene>
<protein>
    <submittedName>
        <fullName evidence="6">Uncharacterized protein</fullName>
    </submittedName>
</protein>
<evidence type="ECO:0000313" key="6">
    <source>
        <dbReference type="EMBL" id="POW07153.1"/>
    </source>
</evidence>
<dbReference type="GO" id="GO:0070453">
    <property type="term" value="P:regulation of heme biosynthetic process"/>
    <property type="evidence" value="ECO:0007669"/>
    <property type="project" value="TreeGrafter"/>
</dbReference>
<organism evidence="6 7">
    <name type="scientific">Puccinia striiformis</name>
    <dbReference type="NCBI Taxonomy" id="27350"/>
    <lineage>
        <taxon>Eukaryota</taxon>
        <taxon>Fungi</taxon>
        <taxon>Dikarya</taxon>
        <taxon>Basidiomycota</taxon>
        <taxon>Pucciniomycotina</taxon>
        <taxon>Pucciniomycetes</taxon>
        <taxon>Pucciniales</taxon>
        <taxon>Pucciniaceae</taxon>
        <taxon>Puccinia</taxon>
    </lineage>
</organism>
<dbReference type="InterPro" id="IPR044890">
    <property type="entry name" value="TMEM14_sf"/>
</dbReference>
<dbReference type="Pfam" id="PF03647">
    <property type="entry name" value="Tmemb_14"/>
    <property type="match status" value="1"/>
</dbReference>
<keyword evidence="7" id="KW-1185">Reference proteome</keyword>
<dbReference type="VEuPathDB" id="FungiDB:PSHT_10070"/>
<dbReference type="InterPro" id="IPR005349">
    <property type="entry name" value="TMEM14"/>
</dbReference>
<evidence type="ECO:0000313" key="7">
    <source>
        <dbReference type="Proteomes" id="UP000238274"/>
    </source>
</evidence>
<dbReference type="VEuPathDB" id="FungiDB:PSTT_15279"/>
<dbReference type="PANTHER" id="PTHR12668">
    <property type="entry name" value="TRANSMEMBRANE PROTEIN 14, 15"/>
    <property type="match status" value="1"/>
</dbReference>
<evidence type="ECO:0000256" key="5">
    <source>
        <dbReference type="ARBA" id="ARBA00023136"/>
    </source>
</evidence>
<reference evidence="7" key="3">
    <citation type="journal article" date="2018" name="Mol. Plant Microbe Interact.">
        <title>Genome sequence resources for the wheat stripe rust pathogen (Puccinia striiformis f. sp. tritici) and the barley stripe rust pathogen (Puccinia striiformis f. sp. hordei).</title>
        <authorList>
            <person name="Xia C."/>
            <person name="Wang M."/>
            <person name="Yin C."/>
            <person name="Cornejo O.E."/>
            <person name="Hulbert S.H."/>
            <person name="Chen X."/>
        </authorList>
    </citation>
    <scope>NUCLEOTIDE SEQUENCE [LARGE SCALE GENOMIC DNA]</scope>
    <source>
        <strain evidence="7">93TX-2</strain>
    </source>
</reference>
<dbReference type="Gene3D" id="1.10.10.1740">
    <property type="entry name" value="Transmembrane protein 14-like"/>
    <property type="match status" value="1"/>
</dbReference>
<keyword evidence="5" id="KW-0472">Membrane</keyword>
<accession>A0A2S4VC87</accession>
<reference evidence="6 7" key="1">
    <citation type="submission" date="2017-12" db="EMBL/GenBank/DDBJ databases">
        <title>Gene loss provides genomic basis for host adaptation in cereal stripe rust fungi.</title>
        <authorList>
            <person name="Xia C."/>
        </authorList>
    </citation>
    <scope>NUCLEOTIDE SEQUENCE [LARGE SCALE GENOMIC DNA]</scope>
    <source>
        <strain evidence="6 7">93TX-2</strain>
    </source>
</reference>
<comment type="caution">
    <text evidence="6">The sequence shown here is derived from an EMBL/GenBank/DDBJ whole genome shotgun (WGS) entry which is preliminary data.</text>
</comment>
<evidence type="ECO:0000256" key="2">
    <source>
        <dbReference type="ARBA" id="ARBA00007590"/>
    </source>
</evidence>
<dbReference type="AlphaFoldDB" id="A0A2S4VC87"/>
<dbReference type="EMBL" id="PKSM01000150">
    <property type="protein sequence ID" value="POW07153.1"/>
    <property type="molecule type" value="Genomic_DNA"/>
</dbReference>
<comment type="subcellular location">
    <subcellularLocation>
        <location evidence="1">Membrane</location>
    </subcellularLocation>
</comment>
<evidence type="ECO:0000256" key="4">
    <source>
        <dbReference type="ARBA" id="ARBA00022989"/>
    </source>
</evidence>
<dbReference type="Proteomes" id="UP000238274">
    <property type="component" value="Unassembled WGS sequence"/>
</dbReference>
<reference evidence="7" key="2">
    <citation type="journal article" date="2018" name="BMC Genomics">
        <title>Genomic insights into host adaptation between the wheat stripe rust pathogen (Puccinia striiformis f. sp. tritici) and the barley stripe rust pathogen (Puccinia striiformis f. sp. hordei).</title>
        <authorList>
            <person name="Xia C."/>
            <person name="Wang M."/>
            <person name="Yin C."/>
            <person name="Cornejo O.E."/>
            <person name="Hulbert S.H."/>
            <person name="Chen X."/>
        </authorList>
    </citation>
    <scope>NUCLEOTIDE SEQUENCE [LARGE SCALE GENOMIC DNA]</scope>
    <source>
        <strain evidence="7">93TX-2</strain>
    </source>
</reference>
<keyword evidence="3" id="KW-0812">Transmembrane</keyword>